<proteinExistence type="predicted"/>
<feature type="domain" description="ShKT" evidence="2">
    <location>
        <begin position="31"/>
        <end position="69"/>
    </location>
</feature>
<evidence type="ECO:0000259" key="2">
    <source>
        <dbReference type="Pfam" id="PF01549"/>
    </source>
</evidence>
<dbReference type="WBParaSite" id="HCON_00124432-00001">
    <property type="protein sequence ID" value="HCON_00124432-00001"/>
    <property type="gene ID" value="HCON_00124432"/>
</dbReference>
<dbReference type="Proteomes" id="UP000025227">
    <property type="component" value="Unplaced"/>
</dbReference>
<name>A0A912MRB7_HAECO</name>
<evidence type="ECO:0000313" key="3">
    <source>
        <dbReference type="Proteomes" id="UP000025227"/>
    </source>
</evidence>
<protein>
    <submittedName>
        <fullName evidence="4">ShKT domain-containing protein</fullName>
    </submittedName>
</protein>
<reference evidence="4" key="1">
    <citation type="submission" date="2022-10" db="UniProtKB">
        <authorList>
            <consortium name="WormBaseParasite"/>
        </authorList>
    </citation>
    <scope>IDENTIFICATION</scope>
    <source>
        <strain evidence="4">MHco3</strain>
    </source>
</reference>
<feature type="signal peptide" evidence="1">
    <location>
        <begin position="1"/>
        <end position="27"/>
    </location>
</feature>
<feature type="chain" id="PRO_5037892663" evidence="1">
    <location>
        <begin position="28"/>
        <end position="70"/>
    </location>
</feature>
<sequence>NSSGLNMFFYIVCALFLLSAFSTESTATVPCMDLGDEAFCVGRYNEGLCKEKDFQAIAKNYCAKTCGICH</sequence>
<dbReference type="Pfam" id="PF01549">
    <property type="entry name" value="ShK"/>
    <property type="match status" value="1"/>
</dbReference>
<evidence type="ECO:0000256" key="1">
    <source>
        <dbReference type="SAM" id="SignalP"/>
    </source>
</evidence>
<dbReference type="AlphaFoldDB" id="A0A912MRB7"/>
<dbReference type="InterPro" id="IPR003582">
    <property type="entry name" value="ShKT_dom"/>
</dbReference>
<keyword evidence="3" id="KW-1185">Reference proteome</keyword>
<organism evidence="3 4">
    <name type="scientific">Haemonchus contortus</name>
    <name type="common">Barber pole worm</name>
    <dbReference type="NCBI Taxonomy" id="6289"/>
    <lineage>
        <taxon>Eukaryota</taxon>
        <taxon>Metazoa</taxon>
        <taxon>Ecdysozoa</taxon>
        <taxon>Nematoda</taxon>
        <taxon>Chromadorea</taxon>
        <taxon>Rhabditida</taxon>
        <taxon>Rhabditina</taxon>
        <taxon>Rhabditomorpha</taxon>
        <taxon>Strongyloidea</taxon>
        <taxon>Trichostrongylidae</taxon>
        <taxon>Haemonchus</taxon>
    </lineage>
</organism>
<accession>A0A912MRB7</accession>
<dbReference type="Gene3D" id="1.10.10.1940">
    <property type="match status" value="1"/>
</dbReference>
<evidence type="ECO:0000313" key="4">
    <source>
        <dbReference type="WBParaSite" id="HCON_00124432-00001"/>
    </source>
</evidence>
<keyword evidence="1" id="KW-0732">Signal</keyword>